<evidence type="ECO:0000259" key="6">
    <source>
        <dbReference type="PROSITE" id="PS51900"/>
    </source>
</evidence>
<dbReference type="Pfam" id="PF00589">
    <property type="entry name" value="Phage_integrase"/>
    <property type="match status" value="1"/>
</dbReference>
<evidence type="ECO:0000259" key="5">
    <source>
        <dbReference type="PROSITE" id="PS51898"/>
    </source>
</evidence>
<evidence type="ECO:0000256" key="4">
    <source>
        <dbReference type="PROSITE-ProRule" id="PRU01248"/>
    </source>
</evidence>
<dbReference type="PANTHER" id="PTHR30349">
    <property type="entry name" value="PHAGE INTEGRASE-RELATED"/>
    <property type="match status" value="1"/>
</dbReference>
<evidence type="ECO:0000256" key="3">
    <source>
        <dbReference type="ARBA" id="ARBA00023172"/>
    </source>
</evidence>
<dbReference type="PROSITE" id="PS51898">
    <property type="entry name" value="TYR_RECOMBINASE"/>
    <property type="match status" value="1"/>
</dbReference>
<keyword evidence="1" id="KW-0229">DNA integration</keyword>
<dbReference type="InterPro" id="IPR013762">
    <property type="entry name" value="Integrase-like_cat_sf"/>
</dbReference>
<keyword evidence="8" id="KW-1185">Reference proteome</keyword>
<dbReference type="RefSeq" id="WP_097643822.1">
    <property type="nucleotide sequence ID" value="NZ_NQWI01000032.1"/>
</dbReference>
<proteinExistence type="predicted"/>
<evidence type="ECO:0000313" key="8">
    <source>
        <dbReference type="Proteomes" id="UP000220527"/>
    </source>
</evidence>
<dbReference type="Gene3D" id="1.10.443.10">
    <property type="entry name" value="Intergrase catalytic core"/>
    <property type="match status" value="1"/>
</dbReference>
<dbReference type="InterPro" id="IPR004107">
    <property type="entry name" value="Integrase_SAM-like_N"/>
</dbReference>
<dbReference type="InterPro" id="IPR011010">
    <property type="entry name" value="DNA_brk_join_enz"/>
</dbReference>
<name>A0A2A6RK11_9CHLR</name>
<dbReference type="GO" id="GO:0015074">
    <property type="term" value="P:DNA integration"/>
    <property type="evidence" value="ECO:0007669"/>
    <property type="project" value="UniProtKB-KW"/>
</dbReference>
<dbReference type="PROSITE" id="PS51900">
    <property type="entry name" value="CB"/>
    <property type="match status" value="1"/>
</dbReference>
<dbReference type="Proteomes" id="UP000220527">
    <property type="component" value="Unassembled WGS sequence"/>
</dbReference>
<feature type="domain" description="Core-binding (CB)" evidence="6">
    <location>
        <begin position="3"/>
        <end position="85"/>
    </location>
</feature>
<dbReference type="PANTHER" id="PTHR30349:SF81">
    <property type="entry name" value="TYROSINE RECOMBINASE XERC"/>
    <property type="match status" value="1"/>
</dbReference>
<dbReference type="OrthoDB" id="9803188at2"/>
<comment type="caution">
    <text evidence="7">The sequence shown here is derived from an EMBL/GenBank/DDBJ whole genome shotgun (WGS) entry which is preliminary data.</text>
</comment>
<keyword evidence="3" id="KW-0233">DNA recombination</keyword>
<reference evidence="8" key="1">
    <citation type="submission" date="2017-08" db="EMBL/GenBank/DDBJ databases">
        <authorList>
            <person name="Grouzdev D.S."/>
            <person name="Gaisin V.A."/>
            <person name="Rysina M.S."/>
            <person name="Gorlenko V.M."/>
        </authorList>
    </citation>
    <scope>NUCLEOTIDE SEQUENCE [LARGE SCALE GENOMIC DNA]</scope>
    <source>
        <strain evidence="8">Kir15-3F</strain>
    </source>
</reference>
<dbReference type="GO" id="GO:0003677">
    <property type="term" value="F:DNA binding"/>
    <property type="evidence" value="ECO:0007669"/>
    <property type="project" value="UniProtKB-UniRule"/>
</dbReference>
<dbReference type="GO" id="GO:0006310">
    <property type="term" value="P:DNA recombination"/>
    <property type="evidence" value="ECO:0007669"/>
    <property type="project" value="UniProtKB-KW"/>
</dbReference>
<dbReference type="SUPFAM" id="SSF56349">
    <property type="entry name" value="DNA breaking-rejoining enzymes"/>
    <property type="match status" value="1"/>
</dbReference>
<gene>
    <name evidence="7" type="ORF">CJ255_09255</name>
</gene>
<dbReference type="InterPro" id="IPR050090">
    <property type="entry name" value="Tyrosine_recombinase_XerCD"/>
</dbReference>
<evidence type="ECO:0000256" key="2">
    <source>
        <dbReference type="ARBA" id="ARBA00023125"/>
    </source>
</evidence>
<dbReference type="EMBL" id="NQWI01000032">
    <property type="protein sequence ID" value="PDW03362.1"/>
    <property type="molecule type" value="Genomic_DNA"/>
</dbReference>
<accession>A0A2A6RK11</accession>
<evidence type="ECO:0008006" key="9">
    <source>
        <dbReference type="Google" id="ProtNLM"/>
    </source>
</evidence>
<evidence type="ECO:0000256" key="1">
    <source>
        <dbReference type="ARBA" id="ARBA00022908"/>
    </source>
</evidence>
<organism evidence="7 8">
    <name type="scientific">Candidatus Viridilinea mediisalina</name>
    <dbReference type="NCBI Taxonomy" id="2024553"/>
    <lineage>
        <taxon>Bacteria</taxon>
        <taxon>Bacillati</taxon>
        <taxon>Chloroflexota</taxon>
        <taxon>Chloroflexia</taxon>
        <taxon>Chloroflexales</taxon>
        <taxon>Chloroflexineae</taxon>
        <taxon>Oscillochloridaceae</taxon>
        <taxon>Candidatus Viridilinea</taxon>
    </lineage>
</organism>
<protein>
    <recommendedName>
        <fullName evidence="9">Integrase</fullName>
    </recommendedName>
</protein>
<dbReference type="InterPro" id="IPR002104">
    <property type="entry name" value="Integrase_catalytic"/>
</dbReference>
<feature type="domain" description="Tyr recombinase" evidence="5">
    <location>
        <begin position="116"/>
        <end position="302"/>
    </location>
</feature>
<dbReference type="Pfam" id="PF02899">
    <property type="entry name" value="Phage_int_SAM_1"/>
    <property type="match status" value="1"/>
</dbReference>
<evidence type="ECO:0000313" key="7">
    <source>
        <dbReference type="EMBL" id="PDW03362.1"/>
    </source>
</evidence>
<dbReference type="InterPro" id="IPR010998">
    <property type="entry name" value="Integrase_recombinase_N"/>
</dbReference>
<dbReference type="InterPro" id="IPR044068">
    <property type="entry name" value="CB"/>
</dbReference>
<keyword evidence="2 4" id="KW-0238">DNA-binding</keyword>
<sequence length="302" mass="33360">MVTDLAPATLDFSVEILAGQLAPATLVGYRRDVAAYLRFAATREAALDPATLARWRAHLANATTLSPRTINRRLAAVKRLIREAASQGYTSNENASAFDQIAGVRAKALKDRLKPSARTRISPSEMRRLCEQPDRTTLLGLRDAALLTTLASSGMRVAEAASLTTSQLVAKGGSYVVLIQGKNDEQVREAPLSREAYERITAWIERRGLETKTIFTSFGGRGQRLTKRPMSSPTVWRIVQRYAHAIGIPQIKPHDLRRFVGTQLAARNIRHAQKALGHKRLDTTANHYILDELEPGLTEGLF</sequence>
<dbReference type="AlphaFoldDB" id="A0A2A6RK11"/>
<dbReference type="Gene3D" id="1.10.150.130">
    <property type="match status" value="1"/>
</dbReference>